<dbReference type="Gene3D" id="3.30.70.2890">
    <property type="entry name" value="XS domain"/>
    <property type="match status" value="1"/>
</dbReference>
<dbReference type="InterPro" id="IPR005380">
    <property type="entry name" value="XS_domain"/>
</dbReference>
<dbReference type="EMBL" id="LR721775">
    <property type="protein sequence ID" value="VVV52804.1"/>
    <property type="molecule type" value="Genomic_DNA"/>
</dbReference>
<evidence type="ECO:0000259" key="1">
    <source>
        <dbReference type="Pfam" id="PF03468"/>
    </source>
</evidence>
<dbReference type="GO" id="GO:0080188">
    <property type="term" value="P:gene silencing by siRNA-directed DNA methylation"/>
    <property type="evidence" value="ECO:0007669"/>
    <property type="project" value="InterPro"/>
</dbReference>
<sequence>MGIVQAKGKDGKHFATTSRLKEEFARFNPIRAYPLWDYKGFRVTAILEFNKEWSGYHIANSFERSFQVDHTGKKNG</sequence>
<organism evidence="2">
    <name type="scientific">Nymphaea colorata</name>
    <name type="common">pocket water lily</name>
    <dbReference type="NCBI Taxonomy" id="210225"/>
    <lineage>
        <taxon>Eukaryota</taxon>
        <taxon>Viridiplantae</taxon>
        <taxon>Streptophyta</taxon>
        <taxon>Embryophyta</taxon>
        <taxon>Tracheophyta</taxon>
        <taxon>Spermatophyta</taxon>
        <taxon>Magnoliopsida</taxon>
        <taxon>Nymphaeales</taxon>
        <taxon>Nymphaeaceae</taxon>
        <taxon>Nymphaea</taxon>
    </lineage>
</organism>
<gene>
    <name evidence="2" type="ORF">NYM_LOCUS3876</name>
</gene>
<dbReference type="InterPro" id="IPR038588">
    <property type="entry name" value="XS_domain_sf"/>
</dbReference>
<proteinExistence type="predicted"/>
<dbReference type="Gramene" id="NC10G0038460.1">
    <property type="protein sequence ID" value="NC10G0038460.1:cds"/>
    <property type="gene ID" value="NC10G0038460"/>
</dbReference>
<dbReference type="PANTHER" id="PTHR21596:SF3">
    <property type="entry name" value="FACTOR OF DNA METHYLATION 1-RELATED"/>
    <property type="match status" value="1"/>
</dbReference>
<dbReference type="PANTHER" id="PTHR21596">
    <property type="entry name" value="RIBONUCLEASE P SUBUNIT P38"/>
    <property type="match status" value="1"/>
</dbReference>
<name>A0A5K0WHB3_9MAGN</name>
<dbReference type="Pfam" id="PF03468">
    <property type="entry name" value="XS"/>
    <property type="match status" value="1"/>
</dbReference>
<dbReference type="AlphaFoldDB" id="A0A5K0WHB3"/>
<feature type="domain" description="XS" evidence="1">
    <location>
        <begin position="12"/>
        <end position="74"/>
    </location>
</feature>
<protein>
    <recommendedName>
        <fullName evidence="1">XS domain-containing protein</fullName>
    </recommendedName>
</protein>
<dbReference type="InterPro" id="IPR045177">
    <property type="entry name" value="FDM1-5/IDN2"/>
</dbReference>
<reference evidence="2" key="1">
    <citation type="submission" date="2019-09" db="EMBL/GenBank/DDBJ databases">
        <authorList>
            <person name="Zhang L."/>
        </authorList>
    </citation>
    <scope>NUCLEOTIDE SEQUENCE</scope>
</reference>
<evidence type="ECO:0000313" key="2">
    <source>
        <dbReference type="EMBL" id="VVV52804.1"/>
    </source>
</evidence>
<accession>A0A5K0WHB3</accession>